<name>A0A381JR95_9FLAO</name>
<reference evidence="2 4" key="2">
    <citation type="submission" date="2018-06" db="EMBL/GenBank/DDBJ databases">
        <authorList>
            <consortium name="Pathogen Informatics"/>
            <person name="Doyle S."/>
        </authorList>
    </citation>
    <scope>NUCLEOTIDE SEQUENCE [LARGE SCALE GENOMIC DNA]</scope>
    <source>
        <strain evidence="2 4">NCTC13560</strain>
    </source>
</reference>
<dbReference type="AlphaFoldDB" id="A0A381JR95"/>
<dbReference type="RefSeq" id="WP_076561029.1">
    <property type="nucleotide sequence ID" value="NZ_CP033929.1"/>
</dbReference>
<gene>
    <name evidence="2" type="ORF">NCTC13560_03485</name>
    <name evidence="1" type="ORF">SAMN05421682_10791</name>
</gene>
<dbReference type="OrthoDB" id="714053at2"/>
<evidence type="ECO:0000313" key="2">
    <source>
        <dbReference type="EMBL" id="SUY53555.1"/>
    </source>
</evidence>
<organism evidence="2 4">
    <name type="scientific">Chryseobacterium indoltheticum</name>
    <dbReference type="NCBI Taxonomy" id="254"/>
    <lineage>
        <taxon>Bacteria</taxon>
        <taxon>Pseudomonadati</taxon>
        <taxon>Bacteroidota</taxon>
        <taxon>Flavobacteriia</taxon>
        <taxon>Flavobacteriales</taxon>
        <taxon>Weeksellaceae</taxon>
        <taxon>Chryseobacterium group</taxon>
        <taxon>Chryseobacterium</taxon>
    </lineage>
</organism>
<keyword evidence="3" id="KW-1185">Reference proteome</keyword>
<dbReference type="Proteomes" id="UP000255231">
    <property type="component" value="Unassembled WGS sequence"/>
</dbReference>
<dbReference type="EMBL" id="UFVS01000002">
    <property type="protein sequence ID" value="SUY53555.1"/>
    <property type="molecule type" value="Genomic_DNA"/>
</dbReference>
<evidence type="ECO:0000313" key="4">
    <source>
        <dbReference type="Proteomes" id="UP000255231"/>
    </source>
</evidence>
<dbReference type="EMBL" id="FTMF01000007">
    <property type="protein sequence ID" value="SIQ67309.1"/>
    <property type="molecule type" value="Genomic_DNA"/>
</dbReference>
<proteinExistence type="predicted"/>
<dbReference type="KEGG" id="cil:EG358_17540"/>
<sequence length="249" mass="29030">MTTLNREEFTSAISEWKAISEKYQELKQLISTSNIFEFGIEQIQWLIERNKYNEFCVEVGVYKGAMILILCPIDEKGFKIEEDVYPFSSLAKCDGDIRLLETKEYTIVKHAVLSNDLRKIDDSADTYFPIANVPLLEQDKVVAAIESWRNDGMDWFYNECEKYEQTKLRNIFERFYVPNQDFNQTGKYLDKLICSFGLKYSAIFQQTLVTLIFISYYKGDKLGNGVGTSMEMISNTYDWSRPCPPICRL</sequence>
<evidence type="ECO:0000313" key="1">
    <source>
        <dbReference type="EMBL" id="SIQ67309.1"/>
    </source>
</evidence>
<dbReference type="GeneID" id="303675507"/>
<dbReference type="Proteomes" id="UP000185725">
    <property type="component" value="Unassembled WGS sequence"/>
</dbReference>
<protein>
    <submittedName>
        <fullName evidence="2">Uncharacterized protein</fullName>
    </submittedName>
</protein>
<reference evidence="1 3" key="1">
    <citation type="submission" date="2017-01" db="EMBL/GenBank/DDBJ databases">
        <authorList>
            <person name="Varghese N."/>
            <person name="Submissions S."/>
        </authorList>
    </citation>
    <scope>NUCLEOTIDE SEQUENCE [LARGE SCALE GENOMIC DNA]</scope>
    <source>
        <strain evidence="1 3">ATCC 27950</strain>
    </source>
</reference>
<accession>A0A381JR95</accession>
<evidence type="ECO:0000313" key="3">
    <source>
        <dbReference type="Proteomes" id="UP000185725"/>
    </source>
</evidence>